<keyword evidence="4" id="KW-1185">Reference proteome</keyword>
<dbReference type="Proteomes" id="UP001596408">
    <property type="component" value="Unassembled WGS sequence"/>
</dbReference>
<comment type="caution">
    <text evidence="3">The sequence shown here is derived from an EMBL/GenBank/DDBJ whole genome shotgun (WGS) entry which is preliminary data.</text>
</comment>
<accession>A0ABD5TUK2</accession>
<evidence type="ECO:0000256" key="1">
    <source>
        <dbReference type="SAM" id="MobiDB-lite"/>
    </source>
</evidence>
<evidence type="ECO:0000313" key="4">
    <source>
        <dbReference type="Proteomes" id="UP001596408"/>
    </source>
</evidence>
<feature type="domain" description="Halobacterial output" evidence="2">
    <location>
        <begin position="23"/>
        <end position="95"/>
    </location>
</feature>
<dbReference type="AlphaFoldDB" id="A0ABD5TUK2"/>
<dbReference type="EMBL" id="JBHSXH010000009">
    <property type="protein sequence ID" value="MFC6824302.1"/>
    <property type="molecule type" value="Genomic_DNA"/>
</dbReference>
<proteinExistence type="predicted"/>
<dbReference type="Pfam" id="PF18545">
    <property type="entry name" value="HalOD1"/>
    <property type="match status" value="1"/>
</dbReference>
<gene>
    <name evidence="3" type="ORF">ACFQEV_04730</name>
</gene>
<sequence length="118" mass="12432">MHSDVGSDPDSPVRPVEVTRDSDEHLATTVVYALSEALGCHPNDLPVELNDAVDPDSLERVFEERGGRERGPGRLIFEIAGCEVTVTSAGRVTIDSAEAVGGVGTDAELERGEGTADD</sequence>
<organism evidence="3 4">
    <name type="scientific">Halopelagius fulvigenes</name>
    <dbReference type="NCBI Taxonomy" id="1198324"/>
    <lineage>
        <taxon>Archaea</taxon>
        <taxon>Methanobacteriati</taxon>
        <taxon>Methanobacteriota</taxon>
        <taxon>Stenosarchaea group</taxon>
        <taxon>Halobacteria</taxon>
        <taxon>Halobacteriales</taxon>
        <taxon>Haloferacaceae</taxon>
    </lineage>
</organism>
<feature type="region of interest" description="Disordered" evidence="1">
    <location>
        <begin position="1"/>
        <end position="22"/>
    </location>
</feature>
<dbReference type="RefSeq" id="WP_379693057.1">
    <property type="nucleotide sequence ID" value="NZ_JBHSXH010000009.1"/>
</dbReference>
<evidence type="ECO:0000259" key="2">
    <source>
        <dbReference type="Pfam" id="PF18545"/>
    </source>
</evidence>
<reference evidence="3 4" key="1">
    <citation type="journal article" date="2019" name="Int. J. Syst. Evol. Microbiol.">
        <title>The Global Catalogue of Microorganisms (GCM) 10K type strain sequencing project: providing services to taxonomists for standard genome sequencing and annotation.</title>
        <authorList>
            <consortium name="The Broad Institute Genomics Platform"/>
            <consortium name="The Broad Institute Genome Sequencing Center for Infectious Disease"/>
            <person name="Wu L."/>
            <person name="Ma J."/>
        </authorList>
    </citation>
    <scope>NUCLEOTIDE SEQUENCE [LARGE SCALE GENOMIC DNA]</scope>
    <source>
        <strain evidence="3 4">YIM 94188</strain>
    </source>
</reference>
<evidence type="ECO:0000313" key="3">
    <source>
        <dbReference type="EMBL" id="MFC6824302.1"/>
    </source>
</evidence>
<dbReference type="InterPro" id="IPR040624">
    <property type="entry name" value="HalOD1"/>
</dbReference>
<name>A0ABD5TUK2_9EURY</name>
<protein>
    <submittedName>
        <fullName evidence="3">HalOD1 output domain-containing protein</fullName>
    </submittedName>
</protein>